<dbReference type="CDD" id="cd01635">
    <property type="entry name" value="Glycosyltransferase_GTB-type"/>
    <property type="match status" value="1"/>
</dbReference>
<dbReference type="EMBL" id="JALXMO010000001">
    <property type="protein sequence ID" value="MCT1605916.1"/>
    <property type="molecule type" value="Genomic_DNA"/>
</dbReference>
<dbReference type="PANTHER" id="PTHR43685:SF5">
    <property type="entry name" value="GLYCOSYLTRANSFERASE EPSE-RELATED"/>
    <property type="match status" value="1"/>
</dbReference>
<reference evidence="5 6" key="1">
    <citation type="submission" date="2022-04" db="EMBL/GenBank/DDBJ databases">
        <title>Human microbiome associated bacterial genomes.</title>
        <authorList>
            <person name="Sandstrom S."/>
            <person name="Salamzade R."/>
            <person name="Kalan L.R."/>
        </authorList>
    </citation>
    <scope>NUCLEOTIDE SEQUENCE [LARGE SCALE GENOMIC DNA]</scope>
    <source>
        <strain evidence="6">p3-SID767</strain>
    </source>
</reference>
<evidence type="ECO:0000256" key="3">
    <source>
        <dbReference type="ARBA" id="ARBA00022679"/>
    </source>
</evidence>
<dbReference type="InterPro" id="IPR050834">
    <property type="entry name" value="Glycosyltransf_2"/>
</dbReference>
<evidence type="ECO:0000256" key="1">
    <source>
        <dbReference type="ARBA" id="ARBA00006739"/>
    </source>
</evidence>
<dbReference type="InterPro" id="IPR029044">
    <property type="entry name" value="Nucleotide-diphossugar_trans"/>
</dbReference>
<dbReference type="Gene3D" id="3.90.550.10">
    <property type="entry name" value="Spore Coat Polysaccharide Biosynthesis Protein SpsA, Chain A"/>
    <property type="match status" value="1"/>
</dbReference>
<dbReference type="Pfam" id="PF00535">
    <property type="entry name" value="Glycos_transf_2"/>
    <property type="match status" value="1"/>
</dbReference>
<comment type="caution">
    <text evidence="5">The sequence shown here is derived from an EMBL/GenBank/DDBJ whole genome shotgun (WGS) entry which is preliminary data.</text>
</comment>
<feature type="domain" description="Glycosyltransferase 2-like" evidence="4">
    <location>
        <begin position="360"/>
        <end position="498"/>
    </location>
</feature>
<evidence type="ECO:0000256" key="2">
    <source>
        <dbReference type="ARBA" id="ARBA00022676"/>
    </source>
</evidence>
<dbReference type="Proteomes" id="UP001205046">
    <property type="component" value="Unassembled WGS sequence"/>
</dbReference>
<dbReference type="GO" id="GO:0016757">
    <property type="term" value="F:glycosyltransferase activity"/>
    <property type="evidence" value="ECO:0007669"/>
    <property type="project" value="UniProtKB-KW"/>
</dbReference>
<comment type="similarity">
    <text evidence="1">Belongs to the glycosyltransferase 2 family.</text>
</comment>
<evidence type="ECO:0000259" key="4">
    <source>
        <dbReference type="Pfam" id="PF00535"/>
    </source>
</evidence>
<organism evidence="5 6">
    <name type="scientific">Nesterenkonia massiliensis</name>
    <dbReference type="NCBI Taxonomy" id="1232429"/>
    <lineage>
        <taxon>Bacteria</taxon>
        <taxon>Bacillati</taxon>
        <taxon>Actinomycetota</taxon>
        <taxon>Actinomycetes</taxon>
        <taxon>Micrococcales</taxon>
        <taxon>Micrococcaceae</taxon>
        <taxon>Nesterenkonia</taxon>
    </lineage>
</organism>
<protein>
    <submittedName>
        <fullName evidence="5">Glycosyltransferase</fullName>
        <ecNumber evidence="5">2.4.-.-</ecNumber>
    </submittedName>
</protein>
<name>A0ABT2HMK0_9MICC</name>
<dbReference type="SUPFAM" id="SSF53756">
    <property type="entry name" value="UDP-Glycosyltransferase/glycogen phosphorylase"/>
    <property type="match status" value="1"/>
</dbReference>
<evidence type="ECO:0000313" key="5">
    <source>
        <dbReference type="EMBL" id="MCT1605916.1"/>
    </source>
</evidence>
<evidence type="ECO:0000313" key="6">
    <source>
        <dbReference type="Proteomes" id="UP001205046"/>
    </source>
</evidence>
<dbReference type="RefSeq" id="WP_260072171.1">
    <property type="nucleotide sequence ID" value="NZ_JALXMO010000001.1"/>
</dbReference>
<keyword evidence="3 5" id="KW-0808">Transferase</keyword>
<dbReference type="SUPFAM" id="SSF53448">
    <property type="entry name" value="Nucleotide-diphospho-sugar transferases"/>
    <property type="match status" value="1"/>
</dbReference>
<proteinExistence type="inferred from homology"/>
<keyword evidence="6" id="KW-1185">Reference proteome</keyword>
<dbReference type="CDD" id="cd00761">
    <property type="entry name" value="Glyco_tranf_GTA_type"/>
    <property type="match status" value="1"/>
</dbReference>
<gene>
    <name evidence="5" type="ORF">M3B43_00995</name>
</gene>
<dbReference type="InterPro" id="IPR001173">
    <property type="entry name" value="Glyco_trans_2-like"/>
</dbReference>
<dbReference type="EC" id="2.4.-.-" evidence="5"/>
<accession>A0ABT2HMK0</accession>
<sequence>MPEEKELARTLADLPMKELRQNHGIRGTGGFSLTIPPRAIDGQSSHLQLIAAVKDEVRVVWEDRKFSASREFLVRQALEASSAQDVVSLMRRVRATGRTDAVSEFLTRHQSAAAMLGLDDIRALLDSGDEHGAGGLEAASGAVWYWVNELRENSGRVQWFTQNAIRNRMSDARDILAYAASKGRYDFAQLHGLLESSRADLFAEQARGALTRDSWTSAALCLAQFLYCAPRDETDQLDSLTLYRLVEEFVGLNAIRSTDRAYYGDLLTWRGDFDNAWRVLTAGDTDPEHEYSQKLLALNAVNPHLTGDSESATAWANTFNGLLEQSGLGQLAPLDRVSFYELPTQMDRDSLADEDGPLVSVIMPIYEPSEATDVAVRSLLGQTWRNLEIIVVDDCSPQVDEDGNTTRYRQQLESFAAADPRVMVVFKDVNRGSYSVRNDGLDLASGEFVTVADKDDWHHPQQIELQVRHLQRNPGVVANMTNWARVDENLKLMLRSATGRVAYPSMPSLMFRREQVLKDVGYWDMVRKSGDSEFKSRIENFYGFKIEPINQAPMALALMEGQNLTKNDMGVGYLAPDRRSYLRAYKRWHREIREEGASAYMPKSPEARKFVAPPEYLPARAPEARHYDVVFASEFGFVAGNSTSLFTEISICLDAGLKVGVIPFQNGLIPSAAKRQFNRKIDDLVLTGQIDRLSLDNEAEADLLIVRWPTALQAVRDEGAGLSVKRAVVVANHPPFEPGGRRSYDIGVVTRNVERLFGVRPTWAPQSEQIGAMLEPLMPTADLEDFSWKGIVEIKDSATRNRFHEGVPTIGRHGRDDPAKWPSDRSAFRSVYPVDGSARVCILGGANVPMRKGFLSRNAPGWEIYAFNEIDVDVYLDNKIDFFVYFHSDDWVEAFGMAILEAMSHGVVCVLPHTFEPVFKEAATYCAPHEVSSTLNNLWSADKYAEQQQRALRFIARECTTSAYLKRLSKLGVGV</sequence>
<keyword evidence="2 5" id="KW-0328">Glycosyltransferase</keyword>
<dbReference type="PANTHER" id="PTHR43685">
    <property type="entry name" value="GLYCOSYLTRANSFERASE"/>
    <property type="match status" value="1"/>
</dbReference>